<comment type="caution">
    <text evidence="2">The sequence shown here is derived from an EMBL/GenBank/DDBJ whole genome shotgun (WGS) entry which is preliminary data.</text>
</comment>
<organism evidence="2 3">
    <name type="scientific">Mycena venus</name>
    <dbReference type="NCBI Taxonomy" id="2733690"/>
    <lineage>
        <taxon>Eukaryota</taxon>
        <taxon>Fungi</taxon>
        <taxon>Dikarya</taxon>
        <taxon>Basidiomycota</taxon>
        <taxon>Agaricomycotina</taxon>
        <taxon>Agaricomycetes</taxon>
        <taxon>Agaricomycetidae</taxon>
        <taxon>Agaricales</taxon>
        <taxon>Marasmiineae</taxon>
        <taxon>Mycenaceae</taxon>
        <taxon>Mycena</taxon>
    </lineage>
</organism>
<evidence type="ECO:0000313" key="3">
    <source>
        <dbReference type="Proteomes" id="UP000620124"/>
    </source>
</evidence>
<name>A0A8H6XH23_9AGAR</name>
<dbReference type="AlphaFoldDB" id="A0A8H6XH23"/>
<sequence>MWSVCLGRGYISPPASRPQTDCTSPSMTRPLRSLWACWARWWSGSRAPLKRRGVVSPASFPPESAPIEGHEKETEGSTNPHIRILIHCAHGISRSPAVGAALLVALPLVDGDVDAAELPGAGEDESDSGVYTDAPVPATEDDAMEGQSTDTDTDTDMSPTTPTTPRSPTTTGWTSPRPPLLLACVVPRCVGCKVDDSREDALAARARYIACVSVIILLLPPPLRLRHRLLYPLRPSPSTPPSLYLHLLQAYLYLPHPPPCSPLPRLLISPPMRPPSAAHSPLPPRSRTSLRAALPRT</sequence>
<dbReference type="EMBL" id="JACAZI010000018">
    <property type="protein sequence ID" value="KAF7341370.1"/>
    <property type="molecule type" value="Genomic_DNA"/>
</dbReference>
<reference evidence="2" key="1">
    <citation type="submission" date="2020-05" db="EMBL/GenBank/DDBJ databases">
        <title>Mycena genomes resolve the evolution of fungal bioluminescence.</title>
        <authorList>
            <person name="Tsai I.J."/>
        </authorList>
    </citation>
    <scope>NUCLEOTIDE SEQUENCE</scope>
    <source>
        <strain evidence="2">CCC161011</strain>
    </source>
</reference>
<keyword evidence="3" id="KW-1185">Reference proteome</keyword>
<feature type="region of interest" description="Disordered" evidence="1">
    <location>
        <begin position="116"/>
        <end position="175"/>
    </location>
</feature>
<proteinExistence type="predicted"/>
<dbReference type="InterPro" id="IPR029021">
    <property type="entry name" value="Prot-tyrosine_phosphatase-like"/>
</dbReference>
<feature type="region of interest" description="Disordered" evidence="1">
    <location>
        <begin position="274"/>
        <end position="297"/>
    </location>
</feature>
<feature type="compositionally biased region" description="Low complexity" evidence="1">
    <location>
        <begin position="156"/>
        <end position="175"/>
    </location>
</feature>
<gene>
    <name evidence="2" type="ORF">MVEN_01873500</name>
</gene>
<accession>A0A8H6XH23</accession>
<feature type="region of interest" description="Disordered" evidence="1">
    <location>
        <begin position="52"/>
        <end position="78"/>
    </location>
</feature>
<evidence type="ECO:0000256" key="1">
    <source>
        <dbReference type="SAM" id="MobiDB-lite"/>
    </source>
</evidence>
<protein>
    <submittedName>
        <fullName evidence="2">Uncharacterized protein</fullName>
    </submittedName>
</protein>
<dbReference type="SUPFAM" id="SSF52799">
    <property type="entry name" value="(Phosphotyrosine protein) phosphatases II"/>
    <property type="match status" value="1"/>
</dbReference>
<dbReference type="PROSITE" id="PS00383">
    <property type="entry name" value="TYR_PHOSPHATASE_1"/>
    <property type="match status" value="1"/>
</dbReference>
<dbReference type="InterPro" id="IPR016130">
    <property type="entry name" value="Tyr_Pase_AS"/>
</dbReference>
<dbReference type="Proteomes" id="UP000620124">
    <property type="component" value="Unassembled WGS sequence"/>
</dbReference>
<evidence type="ECO:0000313" key="2">
    <source>
        <dbReference type="EMBL" id="KAF7341370.1"/>
    </source>
</evidence>